<dbReference type="OrthoDB" id="8849037at2"/>
<dbReference type="Proteomes" id="UP000253426">
    <property type="component" value="Unassembled WGS sequence"/>
</dbReference>
<reference evidence="1 2" key="1">
    <citation type="submission" date="2018-06" db="EMBL/GenBank/DDBJ databases">
        <title>Genomic Encyclopedia of Type Strains, Phase IV (KMG-IV): sequencing the most valuable type-strain genomes for metagenomic binning, comparative biology and taxonomic classification.</title>
        <authorList>
            <person name="Goeker M."/>
        </authorList>
    </citation>
    <scope>NUCLEOTIDE SEQUENCE [LARGE SCALE GENOMIC DNA]</scope>
    <source>
        <strain evidence="1 2">DSM 25532</strain>
    </source>
</reference>
<gene>
    <name evidence="1" type="ORF">DES53_101479</name>
</gene>
<proteinExistence type="predicted"/>
<protein>
    <submittedName>
        <fullName evidence="1">SnoaL-like polyketide cyclase</fullName>
    </submittedName>
</protein>
<dbReference type="AlphaFoldDB" id="A0A366HTS1"/>
<name>A0A366HTS1_9BACT</name>
<dbReference type="RefSeq" id="WP_113956597.1">
    <property type="nucleotide sequence ID" value="NZ_QNRR01000001.1"/>
</dbReference>
<accession>A0A366HTS1</accession>
<organism evidence="1 2">
    <name type="scientific">Roseimicrobium gellanilyticum</name>
    <dbReference type="NCBI Taxonomy" id="748857"/>
    <lineage>
        <taxon>Bacteria</taxon>
        <taxon>Pseudomonadati</taxon>
        <taxon>Verrucomicrobiota</taxon>
        <taxon>Verrucomicrobiia</taxon>
        <taxon>Verrucomicrobiales</taxon>
        <taxon>Verrucomicrobiaceae</taxon>
        <taxon>Roseimicrobium</taxon>
    </lineage>
</organism>
<dbReference type="SUPFAM" id="SSF54427">
    <property type="entry name" value="NTF2-like"/>
    <property type="match status" value="1"/>
</dbReference>
<dbReference type="Pfam" id="PF07366">
    <property type="entry name" value="SnoaL"/>
    <property type="match status" value="1"/>
</dbReference>
<dbReference type="Gene3D" id="3.10.450.50">
    <property type="match status" value="1"/>
</dbReference>
<comment type="caution">
    <text evidence="1">The sequence shown here is derived from an EMBL/GenBank/DDBJ whole genome shotgun (WGS) entry which is preliminary data.</text>
</comment>
<dbReference type="InterPro" id="IPR009959">
    <property type="entry name" value="Cyclase_SnoaL-like"/>
</dbReference>
<dbReference type="GO" id="GO:0030638">
    <property type="term" value="P:polyketide metabolic process"/>
    <property type="evidence" value="ECO:0007669"/>
    <property type="project" value="InterPro"/>
</dbReference>
<evidence type="ECO:0000313" key="2">
    <source>
        <dbReference type="Proteomes" id="UP000253426"/>
    </source>
</evidence>
<evidence type="ECO:0000313" key="1">
    <source>
        <dbReference type="EMBL" id="RBP47681.1"/>
    </source>
</evidence>
<sequence>MPLTPAQMDRKLDEHFGHEASDNVEGVLATLTEDVTHDIVGWPTGPSRDHASVRGFYETLFSDLADGKATSLNRKYGENFMVDESLWEGRAPGRPFGIEGNNRPLSFRLLHVLEFRDDGQIQKEQVWVDLASILQQLAPANAA</sequence>
<dbReference type="EMBL" id="QNRR01000001">
    <property type="protein sequence ID" value="RBP47681.1"/>
    <property type="molecule type" value="Genomic_DNA"/>
</dbReference>
<dbReference type="InterPro" id="IPR032710">
    <property type="entry name" value="NTF2-like_dom_sf"/>
</dbReference>
<keyword evidence="2" id="KW-1185">Reference proteome</keyword>